<protein>
    <submittedName>
        <fullName evidence="6">ATP-binding cassette domain-containing protein</fullName>
    </submittedName>
</protein>
<keyword evidence="2" id="KW-0813">Transport</keyword>
<comment type="similarity">
    <text evidence="1">Belongs to the ABC transporter superfamily.</text>
</comment>
<dbReference type="EMBL" id="JABCJE010000004">
    <property type="protein sequence ID" value="NVO23928.1"/>
    <property type="molecule type" value="Genomic_DNA"/>
</dbReference>
<dbReference type="SMART" id="SM00382">
    <property type="entry name" value="AAA"/>
    <property type="match status" value="1"/>
</dbReference>
<dbReference type="InterPro" id="IPR003439">
    <property type="entry name" value="ABC_transporter-like_ATP-bd"/>
</dbReference>
<dbReference type="Proteomes" id="UP000592216">
    <property type="component" value="Unassembled WGS sequence"/>
</dbReference>
<proteinExistence type="inferred from homology"/>
<dbReference type="InterPro" id="IPR017871">
    <property type="entry name" value="ABC_transporter-like_CS"/>
</dbReference>
<dbReference type="GO" id="GO:0016887">
    <property type="term" value="F:ATP hydrolysis activity"/>
    <property type="evidence" value="ECO:0007669"/>
    <property type="project" value="InterPro"/>
</dbReference>
<dbReference type="GO" id="GO:0005524">
    <property type="term" value="F:ATP binding"/>
    <property type="evidence" value="ECO:0007669"/>
    <property type="project" value="UniProtKB-KW"/>
</dbReference>
<evidence type="ECO:0000256" key="2">
    <source>
        <dbReference type="ARBA" id="ARBA00022448"/>
    </source>
</evidence>
<dbReference type="PANTHER" id="PTHR43166:SF4">
    <property type="entry name" value="PHOSPHONATES IMPORT ATP-BINDING PROTEIN PHNC"/>
    <property type="match status" value="1"/>
</dbReference>
<comment type="caution">
    <text evidence="6">The sequence shown here is derived from an EMBL/GenBank/DDBJ whole genome shotgun (WGS) entry which is preliminary data.</text>
</comment>
<reference evidence="6 7" key="1">
    <citation type="submission" date="2020-04" db="EMBL/GenBank/DDBJ databases">
        <title>Donghicola sp., a member of the Rhodobacteraceae family isolated from mangrove forest in Thailand.</title>
        <authorList>
            <person name="Charoenyingcharoen P."/>
            <person name="Yukphan P."/>
        </authorList>
    </citation>
    <scope>NUCLEOTIDE SEQUENCE [LARGE SCALE GENOMIC DNA]</scope>
    <source>
        <strain evidence="6 7">B5-SW-15</strain>
    </source>
</reference>
<evidence type="ECO:0000313" key="6">
    <source>
        <dbReference type="EMBL" id="NVO23928.1"/>
    </source>
</evidence>
<dbReference type="InterPro" id="IPR003593">
    <property type="entry name" value="AAA+_ATPase"/>
</dbReference>
<evidence type="ECO:0000259" key="5">
    <source>
        <dbReference type="PROSITE" id="PS50893"/>
    </source>
</evidence>
<gene>
    <name evidence="6" type="ORF">HJ536_11240</name>
</gene>
<dbReference type="InterPro" id="IPR050086">
    <property type="entry name" value="MetN_ABC_transporter-like"/>
</dbReference>
<feature type="domain" description="ABC transporter" evidence="5">
    <location>
        <begin position="6"/>
        <end position="230"/>
    </location>
</feature>
<dbReference type="Gene3D" id="3.40.50.300">
    <property type="entry name" value="P-loop containing nucleotide triphosphate hydrolases"/>
    <property type="match status" value="1"/>
</dbReference>
<evidence type="ECO:0000256" key="1">
    <source>
        <dbReference type="ARBA" id="ARBA00005417"/>
    </source>
</evidence>
<dbReference type="PANTHER" id="PTHR43166">
    <property type="entry name" value="AMINO ACID IMPORT ATP-BINDING PROTEIN"/>
    <property type="match status" value="1"/>
</dbReference>
<name>A0A850QAF6_9RHOB</name>
<evidence type="ECO:0000256" key="4">
    <source>
        <dbReference type="ARBA" id="ARBA00022840"/>
    </source>
</evidence>
<dbReference type="InterPro" id="IPR027417">
    <property type="entry name" value="P-loop_NTPase"/>
</dbReference>
<evidence type="ECO:0000256" key="3">
    <source>
        <dbReference type="ARBA" id="ARBA00022741"/>
    </source>
</evidence>
<keyword evidence="3" id="KW-0547">Nucleotide-binding</keyword>
<evidence type="ECO:0000313" key="7">
    <source>
        <dbReference type="Proteomes" id="UP000592216"/>
    </source>
</evidence>
<dbReference type="PROSITE" id="PS00211">
    <property type="entry name" value="ABC_TRANSPORTER_1"/>
    <property type="match status" value="1"/>
</dbReference>
<organism evidence="6 7">
    <name type="scientific">Donghicola mangrovi</name>
    <dbReference type="NCBI Taxonomy" id="2729614"/>
    <lineage>
        <taxon>Bacteria</taxon>
        <taxon>Pseudomonadati</taxon>
        <taxon>Pseudomonadota</taxon>
        <taxon>Alphaproteobacteria</taxon>
        <taxon>Rhodobacterales</taxon>
        <taxon>Roseobacteraceae</taxon>
        <taxon>Donghicola</taxon>
    </lineage>
</organism>
<accession>A0A850QAF6</accession>
<dbReference type="PROSITE" id="PS50893">
    <property type="entry name" value="ABC_TRANSPORTER_2"/>
    <property type="match status" value="1"/>
</dbReference>
<dbReference type="AlphaFoldDB" id="A0A850QAF6"/>
<sequence>MVSGWVSLSGVTVRRRGRTILGPLDATLNGGGLTILMGPNGAGKTTLLRVLHGLERVNTGDVHWTDPKDADGRSQGFVFQTPVLMRRSVLDCIAYPLLLDGVSRTQAREQARAHAAEVGLTVNLDQAVTFLSGGEKQKMALARALMRRPRILFLDEPCANLDGRSVKEIEEILHRIKAGGTRILMSTHDMGQARRLADDVLFLHAGKLVEQSNGDDFFRSPRTAEAKAYLKGEILL</sequence>
<keyword evidence="4 6" id="KW-0067">ATP-binding</keyword>
<dbReference type="SUPFAM" id="SSF52540">
    <property type="entry name" value="P-loop containing nucleoside triphosphate hydrolases"/>
    <property type="match status" value="1"/>
</dbReference>
<dbReference type="Pfam" id="PF00005">
    <property type="entry name" value="ABC_tran"/>
    <property type="match status" value="1"/>
</dbReference>